<keyword evidence="5" id="KW-1185">Reference proteome</keyword>
<dbReference type="SUPFAM" id="SSF52172">
    <property type="entry name" value="CheY-like"/>
    <property type="match status" value="1"/>
</dbReference>
<comment type="caution">
    <text evidence="4">The sequence shown here is derived from an EMBL/GenBank/DDBJ whole genome shotgun (WGS) entry which is preliminary data.</text>
</comment>
<dbReference type="PROSITE" id="PS50110">
    <property type="entry name" value="RESPONSE_REGULATORY"/>
    <property type="match status" value="1"/>
</dbReference>
<feature type="domain" description="Response regulatory" evidence="3">
    <location>
        <begin position="20"/>
        <end position="133"/>
    </location>
</feature>
<proteinExistence type="predicted"/>
<accession>A0ABV3L3M9</accession>
<dbReference type="PANTHER" id="PTHR44591:SF3">
    <property type="entry name" value="RESPONSE REGULATORY DOMAIN-CONTAINING PROTEIN"/>
    <property type="match status" value="1"/>
</dbReference>
<dbReference type="InterPro" id="IPR001789">
    <property type="entry name" value="Sig_transdc_resp-reg_receiver"/>
</dbReference>
<evidence type="ECO:0000313" key="4">
    <source>
        <dbReference type="EMBL" id="MEV8466135.1"/>
    </source>
</evidence>
<name>A0ABV3L3M9_9RHOB</name>
<dbReference type="Pfam" id="PF00072">
    <property type="entry name" value="Response_reg"/>
    <property type="match status" value="1"/>
</dbReference>
<dbReference type="CDD" id="cd00156">
    <property type="entry name" value="REC"/>
    <property type="match status" value="1"/>
</dbReference>
<protein>
    <submittedName>
        <fullName evidence="4">Response regulator</fullName>
    </submittedName>
</protein>
<dbReference type="EMBL" id="JBFBVU010000004">
    <property type="protein sequence ID" value="MEV8466135.1"/>
    <property type="molecule type" value="Genomic_DNA"/>
</dbReference>
<dbReference type="PANTHER" id="PTHR44591">
    <property type="entry name" value="STRESS RESPONSE REGULATOR PROTEIN 1"/>
    <property type="match status" value="1"/>
</dbReference>
<evidence type="ECO:0000259" key="3">
    <source>
        <dbReference type="PROSITE" id="PS50110"/>
    </source>
</evidence>
<evidence type="ECO:0000256" key="1">
    <source>
        <dbReference type="ARBA" id="ARBA00022553"/>
    </source>
</evidence>
<dbReference type="Proteomes" id="UP001553161">
    <property type="component" value="Unassembled WGS sequence"/>
</dbReference>
<feature type="modified residue" description="4-aspartylphosphate" evidence="2">
    <location>
        <position position="69"/>
    </location>
</feature>
<gene>
    <name evidence="4" type="ORF">AB0T83_04955</name>
</gene>
<keyword evidence="1 2" id="KW-0597">Phosphoprotein</keyword>
<organism evidence="4 5">
    <name type="scientific">Meridianimarinicoccus marinus</name>
    <dbReference type="NCBI Taxonomy" id="3231483"/>
    <lineage>
        <taxon>Bacteria</taxon>
        <taxon>Pseudomonadati</taxon>
        <taxon>Pseudomonadota</taxon>
        <taxon>Alphaproteobacteria</taxon>
        <taxon>Rhodobacterales</taxon>
        <taxon>Paracoccaceae</taxon>
        <taxon>Meridianimarinicoccus</taxon>
    </lineage>
</organism>
<evidence type="ECO:0000313" key="5">
    <source>
        <dbReference type="Proteomes" id="UP001553161"/>
    </source>
</evidence>
<dbReference type="SMART" id="SM00448">
    <property type="entry name" value="REC"/>
    <property type="match status" value="1"/>
</dbReference>
<evidence type="ECO:0000256" key="2">
    <source>
        <dbReference type="PROSITE-ProRule" id="PRU00169"/>
    </source>
</evidence>
<reference evidence="4 5" key="1">
    <citation type="submission" date="2024-07" db="EMBL/GenBank/DDBJ databases">
        <authorList>
            <person name="Kang M."/>
        </authorList>
    </citation>
    <scope>NUCLEOTIDE SEQUENCE [LARGE SCALE GENOMIC DNA]</scope>
    <source>
        <strain evidence="4 5">DFM31</strain>
    </source>
</reference>
<dbReference type="InterPro" id="IPR011006">
    <property type="entry name" value="CheY-like_superfamily"/>
</dbReference>
<dbReference type="RefSeq" id="WP_366191945.1">
    <property type="nucleotide sequence ID" value="NZ_JBFBVU010000004.1"/>
</dbReference>
<sequence length="232" mass="25158">MTPAPARLIPTSARPLLGLTVMVVEDSRFASEALRQMCLHGGARIRRADCIASARRHLAAYFPSVSIVDMGLPDGDGAELIAEIRQRCGDLAPVIATSGDPDRELPARRAGAHDFLPKPIASLGLFEQVILRHLPDSARPKGPRILRQDLPMPDRAALRDDLDHAERLCRGEPDTEMRTYLGAFVAGVARCAEDEPLARAADDLPATAGSGALRQLQALLKDRLRKETRAPV</sequence>
<dbReference type="Gene3D" id="3.40.50.2300">
    <property type="match status" value="1"/>
</dbReference>
<dbReference type="InterPro" id="IPR050595">
    <property type="entry name" value="Bact_response_regulator"/>
</dbReference>